<dbReference type="PANTHER" id="PTHR10098:SF112">
    <property type="entry name" value="SLR0380 PROTEIN"/>
    <property type="match status" value="1"/>
</dbReference>
<dbReference type="Gene3D" id="1.25.40.10">
    <property type="entry name" value="Tetratricopeptide repeat domain"/>
    <property type="match status" value="3"/>
</dbReference>
<comment type="caution">
    <text evidence="4">The sequence shown here is derived from an EMBL/GenBank/DDBJ whole genome shotgun (WGS) entry which is preliminary data.</text>
</comment>
<sequence>MKKYLGNFKYFGTKHFGIFKGLRYGCLILVTCFVAIYGQCAHGVMASSSIADSSILASLISTSPYTPAINSAETRFPLIAFSASPESLINAGPLEKTHPRSAIASGATTVEVEVEAYLDSGRALYDAGQFNDAIAVWLQAIALAQNTSQQQAIAHNYLAIGYQEINQWSQADAHIQQGLALLAKDTQNSAFLTAQLLNTQGSIQLKTGQTDKALETWQTAINFYQRVNSGDITLAIARTRINQALALRVLGFYRRAKITLEEVRLQIPSSAPAEVRLAVLQGLGDTLLRIGDPGQAKAVLIEALTLALIPEQQAMIQLDLAKALAALGERQTAIEFYQQARNQGLRATQLEAWLQQLTLKIEDTDDPAFSWSAIALDLESLFSQLSVLPPSRWGINSQVYLANLLIDTVGLEKLGRLNISPETIGRQLTHALSQSRDLQDHQAEASVLEQLGHLYEQTQQWDAALELTQQALGLITSSRASYTNAQRQWQLARIFKSQGSIEKAIAAYSSAVTQLDSIQGDIVALNPDAKFSFRDRIEPVYQGYVELLLSDIQQQSDTPQQQRLHQIRDTMEALQLAELHNYFREACLTYQTREIEDIDPHAVIVYPILLNNHIAVIVSMPHQPLFYYSTELPELDQDQWLRDILGSLHPISSATAVVPFGQQLYNWLIAPIASQLEQQDIETIVFVPHGFLRNIPMAILHDGSSYLLEHYNLALTPSMQLLNSQPLASRQPKALTAGLTTARQGFSSLPAVSQEISQIEQLVSAKVLLNSQFTRDHIFDQSSQNEFSIVHLATHGQFSASAENTFLLTWNDRINVKDLGELFQSSQRRDAPIELLVLSACQTALGDRRAALGMAGVAIESGARSTVATLWSVQDDSTSTVMVEFYRQLINNQQPRAQALRNAQLMLMKDPRYQHPYYWAPFVMIGNWQ</sequence>
<dbReference type="SMART" id="SM00028">
    <property type="entry name" value="TPR"/>
    <property type="match status" value="8"/>
</dbReference>
<accession>A0A0N8KME8</accession>
<reference evidence="4 5" key="1">
    <citation type="submission" date="2015-09" db="EMBL/GenBank/DDBJ databases">
        <title>Identification and resolution of microdiversity through metagenomic sequencing of parallel consortia.</title>
        <authorList>
            <person name="Nelson W.C."/>
            <person name="Romine M.F."/>
            <person name="Lindemann S.R."/>
        </authorList>
    </citation>
    <scope>NUCLEOTIDE SEQUENCE [LARGE SCALE GENOMIC DNA]</scope>
    <source>
        <strain evidence="4">Ana</strain>
    </source>
</reference>
<keyword evidence="2" id="KW-0472">Membrane</keyword>
<dbReference type="PROSITE" id="PS50005">
    <property type="entry name" value="TPR"/>
    <property type="match status" value="2"/>
</dbReference>
<gene>
    <name evidence="4" type="ORF">HLUCCA11_18115</name>
</gene>
<keyword evidence="2" id="KW-0812">Transmembrane</keyword>
<feature type="domain" description="CHAT" evidence="3">
    <location>
        <begin position="659"/>
        <end position="927"/>
    </location>
</feature>
<proteinExistence type="predicted"/>
<feature type="repeat" description="TPR" evidence="1">
    <location>
        <begin position="114"/>
        <end position="147"/>
    </location>
</feature>
<feature type="transmembrane region" description="Helical" evidence="2">
    <location>
        <begin position="21"/>
        <end position="38"/>
    </location>
</feature>
<keyword evidence="2" id="KW-1133">Transmembrane helix</keyword>
<dbReference type="STRING" id="1666911.HLUCCA11_18115"/>
<dbReference type="SUPFAM" id="SSF48452">
    <property type="entry name" value="TPR-like"/>
    <property type="match status" value="2"/>
</dbReference>
<evidence type="ECO:0000256" key="2">
    <source>
        <dbReference type="SAM" id="Phobius"/>
    </source>
</evidence>
<dbReference type="Pfam" id="PF13432">
    <property type="entry name" value="TPR_16"/>
    <property type="match status" value="1"/>
</dbReference>
<keyword evidence="1" id="KW-0802">TPR repeat</keyword>
<name>A0A0N8KME8_9CYAN</name>
<evidence type="ECO:0000313" key="5">
    <source>
        <dbReference type="Proteomes" id="UP000050465"/>
    </source>
</evidence>
<dbReference type="InterPro" id="IPR024983">
    <property type="entry name" value="CHAT_dom"/>
</dbReference>
<feature type="repeat" description="TPR" evidence="1">
    <location>
        <begin position="445"/>
        <end position="478"/>
    </location>
</feature>
<dbReference type="InterPro" id="IPR011990">
    <property type="entry name" value="TPR-like_helical_dom_sf"/>
</dbReference>
<protein>
    <recommendedName>
        <fullName evidence="3">CHAT domain-containing protein</fullName>
    </recommendedName>
</protein>
<dbReference type="InterPro" id="IPR019734">
    <property type="entry name" value="TPR_rpt"/>
</dbReference>
<evidence type="ECO:0000256" key="1">
    <source>
        <dbReference type="PROSITE-ProRule" id="PRU00339"/>
    </source>
</evidence>
<organism evidence="4 5">
    <name type="scientific">Phormidesmis priestleyi Ana</name>
    <dbReference type="NCBI Taxonomy" id="1666911"/>
    <lineage>
        <taxon>Bacteria</taxon>
        <taxon>Bacillati</taxon>
        <taxon>Cyanobacteriota</taxon>
        <taxon>Cyanophyceae</taxon>
        <taxon>Leptolyngbyales</taxon>
        <taxon>Leptolyngbyaceae</taxon>
        <taxon>Phormidesmis</taxon>
    </lineage>
</organism>
<dbReference type="Pfam" id="PF13176">
    <property type="entry name" value="TPR_7"/>
    <property type="match status" value="1"/>
</dbReference>
<dbReference type="EMBL" id="LJZR01000030">
    <property type="protein sequence ID" value="KPQ33538.1"/>
    <property type="molecule type" value="Genomic_DNA"/>
</dbReference>
<dbReference type="Proteomes" id="UP000050465">
    <property type="component" value="Unassembled WGS sequence"/>
</dbReference>
<evidence type="ECO:0000259" key="3">
    <source>
        <dbReference type="Pfam" id="PF12770"/>
    </source>
</evidence>
<dbReference type="AlphaFoldDB" id="A0A0N8KME8"/>
<dbReference type="PANTHER" id="PTHR10098">
    <property type="entry name" value="RAPSYN-RELATED"/>
    <property type="match status" value="1"/>
</dbReference>
<dbReference type="Pfam" id="PF12770">
    <property type="entry name" value="CHAT"/>
    <property type="match status" value="1"/>
</dbReference>
<evidence type="ECO:0000313" key="4">
    <source>
        <dbReference type="EMBL" id="KPQ33538.1"/>
    </source>
</evidence>